<keyword evidence="2" id="KW-0472">Membrane</keyword>
<comment type="caution">
    <text evidence="3">The sequence shown here is derived from an EMBL/GenBank/DDBJ whole genome shotgun (WGS) entry which is preliminary data.</text>
</comment>
<protein>
    <submittedName>
        <fullName evidence="3">DUF4233 domain-containing protein</fullName>
    </submittedName>
</protein>
<feature type="region of interest" description="Disordered" evidence="1">
    <location>
        <begin position="128"/>
        <end position="161"/>
    </location>
</feature>
<keyword evidence="4" id="KW-1185">Reference proteome</keyword>
<keyword evidence="2" id="KW-1133">Transmembrane helix</keyword>
<evidence type="ECO:0000313" key="4">
    <source>
        <dbReference type="Proteomes" id="UP001589896"/>
    </source>
</evidence>
<name>A0ABV6RMZ3_9GAMM</name>
<feature type="transmembrane region" description="Helical" evidence="2">
    <location>
        <begin position="18"/>
        <end position="38"/>
    </location>
</feature>
<feature type="transmembrane region" description="Helical" evidence="2">
    <location>
        <begin position="44"/>
        <end position="62"/>
    </location>
</feature>
<gene>
    <name evidence="3" type="ORF">ACFFGH_10925</name>
</gene>
<feature type="compositionally biased region" description="Low complexity" evidence="1">
    <location>
        <begin position="133"/>
        <end position="150"/>
    </location>
</feature>
<keyword evidence="2" id="KW-0812">Transmembrane</keyword>
<dbReference type="EMBL" id="JBHLTG010000002">
    <property type="protein sequence ID" value="MFC0678352.1"/>
    <property type="molecule type" value="Genomic_DNA"/>
</dbReference>
<evidence type="ECO:0000256" key="2">
    <source>
        <dbReference type="SAM" id="Phobius"/>
    </source>
</evidence>
<dbReference type="InterPro" id="IPR025327">
    <property type="entry name" value="DUF4233"/>
</dbReference>
<dbReference type="Pfam" id="PF14017">
    <property type="entry name" value="DUF4233"/>
    <property type="match status" value="1"/>
</dbReference>
<dbReference type="Proteomes" id="UP001589896">
    <property type="component" value="Unassembled WGS sequence"/>
</dbReference>
<reference evidence="3 4" key="1">
    <citation type="submission" date="2024-09" db="EMBL/GenBank/DDBJ databases">
        <authorList>
            <person name="Sun Q."/>
            <person name="Mori K."/>
        </authorList>
    </citation>
    <scope>NUCLEOTIDE SEQUENCE [LARGE SCALE GENOMIC DNA]</scope>
    <source>
        <strain evidence="3 4">KCTC 23076</strain>
    </source>
</reference>
<evidence type="ECO:0000313" key="3">
    <source>
        <dbReference type="EMBL" id="MFC0678352.1"/>
    </source>
</evidence>
<accession>A0ABV6RMZ3</accession>
<feature type="transmembrane region" description="Helical" evidence="2">
    <location>
        <begin position="69"/>
        <end position="86"/>
    </location>
</feature>
<sequence>MTAATPGRARRERTASESLLSIVLVLEAIVVFFVALTVYGLEQLPAGVALGGGAALILVLAIDARLVRSPVGVWLGWLLQVVLILLGLVTPVMWFVGAGFAGLWVFCFGKGRQLDRAKAAYLAAHPVEERASDTAPADAPAPGTSSASDPAIPPQKSKETE</sequence>
<organism evidence="3 4">
    <name type="scientific">Lysobacter korlensis</name>
    <dbReference type="NCBI Taxonomy" id="553636"/>
    <lineage>
        <taxon>Bacteria</taxon>
        <taxon>Pseudomonadati</taxon>
        <taxon>Pseudomonadota</taxon>
        <taxon>Gammaproteobacteria</taxon>
        <taxon>Lysobacterales</taxon>
        <taxon>Lysobacteraceae</taxon>
        <taxon>Lysobacter</taxon>
    </lineage>
</organism>
<evidence type="ECO:0000256" key="1">
    <source>
        <dbReference type="SAM" id="MobiDB-lite"/>
    </source>
</evidence>
<proteinExistence type="predicted"/>
<dbReference type="RefSeq" id="WP_386668128.1">
    <property type="nucleotide sequence ID" value="NZ_JBHLTG010000002.1"/>
</dbReference>